<name>A0A1B1C882_RHILE</name>
<evidence type="ECO:0000313" key="1">
    <source>
        <dbReference type="EMBL" id="ANP85924.1"/>
    </source>
</evidence>
<dbReference type="EMBL" id="CP016286">
    <property type="protein sequence ID" value="ANP85924.1"/>
    <property type="molecule type" value="Genomic_DNA"/>
</dbReference>
<reference evidence="1 2" key="1">
    <citation type="submission" date="2016-06" db="EMBL/GenBank/DDBJ databases">
        <title>Microsymbionts genomes from the relict species Vavilovia formosa.</title>
        <authorList>
            <person name="Chirak E."/>
            <person name="Kimeklis A."/>
            <person name="Andronov E."/>
        </authorList>
    </citation>
    <scope>NUCLEOTIDE SEQUENCE [LARGE SCALE GENOMIC DNA]</scope>
    <source>
        <strain evidence="1 2">Vaf10</strain>
    </source>
</reference>
<organism evidence="1 2">
    <name type="scientific">Rhizobium leguminosarum</name>
    <dbReference type="NCBI Taxonomy" id="384"/>
    <lineage>
        <taxon>Bacteria</taxon>
        <taxon>Pseudomonadati</taxon>
        <taxon>Pseudomonadota</taxon>
        <taxon>Alphaproteobacteria</taxon>
        <taxon>Hyphomicrobiales</taxon>
        <taxon>Rhizobiaceae</taxon>
        <taxon>Rhizobium/Agrobacterium group</taxon>
        <taxon>Rhizobium</taxon>
    </lineage>
</organism>
<proteinExistence type="predicted"/>
<evidence type="ECO:0000313" key="2">
    <source>
        <dbReference type="Proteomes" id="UP000092691"/>
    </source>
</evidence>
<dbReference type="Proteomes" id="UP000092691">
    <property type="component" value="Chromosome"/>
</dbReference>
<evidence type="ECO:0008006" key="3">
    <source>
        <dbReference type="Google" id="ProtNLM"/>
    </source>
</evidence>
<gene>
    <name evidence="1" type="ORF">BA011_09385</name>
</gene>
<accession>A0A1B1C882</accession>
<protein>
    <recommendedName>
        <fullName evidence="3">Transposase</fullName>
    </recommendedName>
</protein>
<dbReference type="AlphaFoldDB" id="A0A1B1C882"/>
<sequence length="64" mass="7211">MAFFEPMRHTLIVKPLAPSVHRAIHAVTRRGEAVTRRSRRCSDQLVRNALADLNGAFRTNTLLA</sequence>